<gene>
    <name evidence="2" type="ORF">GCM10009545_28080</name>
    <name evidence="3" type="ORF">GCM10011581_44860</name>
</gene>
<feature type="domain" description="CHAT" evidence="1">
    <location>
        <begin position="954"/>
        <end position="1251"/>
    </location>
</feature>
<reference evidence="2 5" key="2">
    <citation type="journal article" date="2019" name="Int. J. Syst. Evol. Microbiol.">
        <title>The Global Catalogue of Microorganisms (GCM) 10K type strain sequencing project: providing services to taxonomists for standard genome sequencing and annotation.</title>
        <authorList>
            <consortium name="The Broad Institute Genomics Platform"/>
            <consortium name="The Broad Institute Genome Sequencing Center for Infectious Disease"/>
            <person name="Wu L."/>
            <person name="Ma J."/>
        </authorList>
    </citation>
    <scope>NUCLEOTIDE SEQUENCE [LARGE SCALE GENOMIC DNA]</scope>
    <source>
        <strain evidence="2 5">JCM 10664</strain>
    </source>
</reference>
<protein>
    <submittedName>
        <fullName evidence="3">CHAT domain-containing protein</fullName>
    </submittedName>
</protein>
<evidence type="ECO:0000313" key="2">
    <source>
        <dbReference type="EMBL" id="GAA0524207.1"/>
    </source>
</evidence>
<dbReference type="RefSeq" id="WP_188990903.1">
    <property type="nucleotide sequence ID" value="NZ_BAAAHC010000010.1"/>
</dbReference>
<dbReference type="AlphaFoldDB" id="A0A917K6G7"/>
<evidence type="ECO:0000259" key="1">
    <source>
        <dbReference type="Pfam" id="PF12770"/>
    </source>
</evidence>
<reference evidence="3 4" key="1">
    <citation type="journal article" date="2014" name="Int. J. Syst. Evol. Microbiol.">
        <title>Complete genome sequence of Corynebacterium casei LMG S-19264T (=DSM 44701T), isolated from a smear-ripened cheese.</title>
        <authorList>
            <consortium name="US DOE Joint Genome Institute (JGI-PGF)"/>
            <person name="Walter F."/>
            <person name="Albersmeier A."/>
            <person name="Kalinowski J."/>
            <person name="Ruckert C."/>
        </authorList>
    </citation>
    <scope>NUCLEOTIDE SEQUENCE [LARGE SCALE GENOMIC DNA]</scope>
    <source>
        <strain evidence="3 4">CGMCC 4.7206</strain>
    </source>
</reference>
<dbReference type="Proteomes" id="UP000597989">
    <property type="component" value="Unassembled WGS sequence"/>
</dbReference>
<sequence>MSADPAELDEAVAQRYARLADDLDDETAYHLLVELADLLLHRAQTTGADVGEVIDVAGTLLHALAADSPARAAPLYQLGMAHALLAERGEPEEFRTAVGYLRQLRPLLAEDAAEIVARIGLITAQLVLALDEFEHVDDALAELNTAFEQLPESALRRQIRFVRGMMHLTRFLSRGGGDTDHRAATEDLTAALRDSEDTRTADACHIGLAYLLVTQDIPAELRQGKVTADMADGVSLRISPEQHAEIRRHLDALSPDSATDGAVTTLKVIVDAAANLAEQSDPADWETAIAELDDAARSWDDEVPGRAEITALQAGLAARLAEVTGSSEATDAATERLADAAAALPAGHPMRSLLLSGLRSTSTLPGTPNMHPDEHAAVVRRLEQALTRFSDDDPDRAAVLTPLTAALLVSVASDRTRSTQSLARVRELAGQAVGRGAADPVNAAINHFLLAVAEGFDAMTGGARDLFDSSVRHARCADELLPADHNLRPLLLPWLSNLLIQRFMAFGGQEDLEAARFYAAGNDGDDIITRFTIAMSRISPHHLDSAVLDEVAADLDAMLADLPADHLLHPRLKSAKGTVRLLRGMLTGTEYTPENVDPVEVRSAVDDILGALQRMPGHHLDRPHETISAATALVGPAFATRDLASLNRAIGMLTEVCANPDLFPKERRSALRGLATALRMRFELTGSPRDLNNAIDRFEQVRREFTLEPGDFETANLLTTLADCYAARGDNARRDQQRAISTGLEALRERARNVLLQSTPRRALETAAVASGEAAEVSAWCLVAGQADTAVQALELGRGMVLHAATVESGMPALLRANGHADLAERWEAEVGREQLWDTGTAQAMRVADAALPSDLRYRVLHAFEGTEAEAQLLSPPSVAEIAAGLRAARTQGLVYLLPGVSVLVTADGRVERVPSALLAEDGPVERFDQLQRERARVGAGVDDRWRPALEAVCDWAWTAVLNRVFDRITATSRDRPLRIVLVPVGKLGTVPWHAARRRVPGGRVRYACQDAVICYAASARQFLQAGRRATRDWDSEPVLLRTPELHWSRHELDYLHQQHYGGGTYLGRPSTRRRREPLPTPGDVLARLPGASLLHLACHATPAELPVESALLLGNGEELPVQDILRQARERPRDAPGALVVLAACASDLTDRQHDEVLTLSTAFLAAGAAGVVGTRWEVEDLPTSMFMIVFHHFLNAGYADPAAALRAAQLWMLDPRRRALPGVPEELAAYFAEVDPTEPAHWAAFTYQGR</sequence>
<accession>A0A917K6G7</accession>
<keyword evidence="5" id="KW-1185">Reference proteome</keyword>
<dbReference type="InterPro" id="IPR024983">
    <property type="entry name" value="CHAT_dom"/>
</dbReference>
<dbReference type="Proteomes" id="UP001500220">
    <property type="component" value="Unassembled WGS sequence"/>
</dbReference>
<comment type="caution">
    <text evidence="3">The sequence shown here is derived from an EMBL/GenBank/DDBJ whole genome shotgun (WGS) entry which is preliminary data.</text>
</comment>
<evidence type="ECO:0000313" key="5">
    <source>
        <dbReference type="Proteomes" id="UP001500220"/>
    </source>
</evidence>
<reference evidence="3" key="3">
    <citation type="submission" date="2020-09" db="EMBL/GenBank/DDBJ databases">
        <authorList>
            <person name="Sun Q."/>
            <person name="Zhou Y."/>
        </authorList>
    </citation>
    <scope>NUCLEOTIDE SEQUENCE</scope>
    <source>
        <strain evidence="3">CGMCC 4.7206</strain>
    </source>
</reference>
<organism evidence="3 4">
    <name type="scientific">Saccharopolyspora thermophila</name>
    <dbReference type="NCBI Taxonomy" id="89367"/>
    <lineage>
        <taxon>Bacteria</taxon>
        <taxon>Bacillati</taxon>
        <taxon>Actinomycetota</taxon>
        <taxon>Actinomycetes</taxon>
        <taxon>Pseudonocardiales</taxon>
        <taxon>Pseudonocardiaceae</taxon>
        <taxon>Saccharopolyspora</taxon>
    </lineage>
</organism>
<reference evidence="2" key="4">
    <citation type="submission" date="2023-12" db="EMBL/GenBank/DDBJ databases">
        <authorList>
            <person name="Sun Q."/>
            <person name="Inoue M."/>
        </authorList>
    </citation>
    <scope>NUCLEOTIDE SEQUENCE</scope>
    <source>
        <strain evidence="2">JCM 10664</strain>
    </source>
</reference>
<dbReference type="EMBL" id="BAAAHC010000010">
    <property type="protein sequence ID" value="GAA0524207.1"/>
    <property type="molecule type" value="Genomic_DNA"/>
</dbReference>
<evidence type="ECO:0000313" key="3">
    <source>
        <dbReference type="EMBL" id="GGJ02814.1"/>
    </source>
</evidence>
<proteinExistence type="predicted"/>
<dbReference type="Pfam" id="PF12770">
    <property type="entry name" value="CHAT"/>
    <property type="match status" value="1"/>
</dbReference>
<name>A0A917K6G7_9PSEU</name>
<dbReference type="EMBL" id="BMMT01000020">
    <property type="protein sequence ID" value="GGJ02814.1"/>
    <property type="molecule type" value="Genomic_DNA"/>
</dbReference>
<evidence type="ECO:0000313" key="4">
    <source>
        <dbReference type="Proteomes" id="UP000597989"/>
    </source>
</evidence>